<name>A0A399EBB5_9DEIN</name>
<reference evidence="1 2" key="1">
    <citation type="submission" date="2018-08" db="EMBL/GenBank/DDBJ databases">
        <title>Meiothermus cateniformans JCM 15151 genome sequencing project.</title>
        <authorList>
            <person name="Da Costa M.S."/>
            <person name="Albuquerque L."/>
            <person name="Raposo P."/>
            <person name="Froufe H.J.C."/>
            <person name="Barroso C.S."/>
            <person name="Egas C."/>
        </authorList>
    </citation>
    <scope>NUCLEOTIDE SEQUENCE [LARGE SCALE GENOMIC DNA]</scope>
    <source>
        <strain evidence="1 2">JCM 15151</strain>
    </source>
</reference>
<organism evidence="1 2">
    <name type="scientific">Meiothermus taiwanensis</name>
    <dbReference type="NCBI Taxonomy" id="172827"/>
    <lineage>
        <taxon>Bacteria</taxon>
        <taxon>Thermotogati</taxon>
        <taxon>Deinococcota</taxon>
        <taxon>Deinococci</taxon>
        <taxon>Thermales</taxon>
        <taxon>Thermaceae</taxon>
        <taxon>Meiothermus</taxon>
    </lineage>
</organism>
<dbReference type="Proteomes" id="UP000266089">
    <property type="component" value="Unassembled WGS sequence"/>
</dbReference>
<dbReference type="EMBL" id="QWKX01000006">
    <property type="protein sequence ID" value="RIH79402.1"/>
    <property type="molecule type" value="Genomic_DNA"/>
</dbReference>
<sequence>MTPQFGPKGRSIKPMKRMAILALLLVGVLAAPTAYYPNGVGYSWTYSTGMEQVFTREQNGLLVFERRLAKQPVSADLLRYTDNGVLLEGLLVGQAVQRYNPPLLLYPAPPLVLGQEWGGRSSFGGQSVALLGKVLRIEGVSVPAGRFNAYVIRTSTVTSGGGSQVMEIYFVPGVGVVRYATLDGATVDLVKFSVPK</sequence>
<comment type="caution">
    <text evidence="1">The sequence shown here is derived from an EMBL/GenBank/DDBJ whole genome shotgun (WGS) entry which is preliminary data.</text>
</comment>
<gene>
    <name evidence="1" type="ORF">Mcate_00399</name>
</gene>
<evidence type="ECO:0000313" key="2">
    <source>
        <dbReference type="Proteomes" id="UP000266089"/>
    </source>
</evidence>
<dbReference type="AlphaFoldDB" id="A0A399EBB5"/>
<accession>A0A399EBB5</accession>
<proteinExistence type="predicted"/>
<evidence type="ECO:0000313" key="1">
    <source>
        <dbReference type="EMBL" id="RIH79402.1"/>
    </source>
</evidence>
<dbReference type="Gene3D" id="2.40.360.20">
    <property type="match status" value="1"/>
</dbReference>
<protein>
    <submittedName>
        <fullName evidence="1">Uncharacterized protein</fullName>
    </submittedName>
</protein>